<feature type="compositionally biased region" description="Basic and acidic residues" evidence="1">
    <location>
        <begin position="208"/>
        <end position="218"/>
    </location>
</feature>
<dbReference type="OrthoDB" id="4579595at2759"/>
<dbReference type="PaxDb" id="5141-EFNCRP00000009356"/>
<organism evidence="2 3">
    <name type="scientific">Neurospora crassa (strain ATCC 24698 / 74-OR23-1A / CBS 708.71 / DSM 1257 / FGSC 987)</name>
    <dbReference type="NCBI Taxonomy" id="367110"/>
    <lineage>
        <taxon>Eukaryota</taxon>
        <taxon>Fungi</taxon>
        <taxon>Dikarya</taxon>
        <taxon>Ascomycota</taxon>
        <taxon>Pezizomycotina</taxon>
        <taxon>Sordariomycetes</taxon>
        <taxon>Sordariomycetidae</taxon>
        <taxon>Sordariales</taxon>
        <taxon>Sordariaceae</taxon>
        <taxon>Neurospora</taxon>
    </lineage>
</organism>
<dbReference type="EMBL" id="CM002239">
    <property type="protein sequence ID" value="EAA29495.1"/>
    <property type="molecule type" value="Genomic_DNA"/>
</dbReference>
<dbReference type="Proteomes" id="UP000001805">
    <property type="component" value="Chromosome 4, Linkage Group IV"/>
</dbReference>
<dbReference type="HOGENOM" id="CLU_837012_0_0_1"/>
<feature type="region of interest" description="Disordered" evidence="1">
    <location>
        <begin position="119"/>
        <end position="151"/>
    </location>
</feature>
<gene>
    <name evidence="2" type="ORF">NCU09665</name>
</gene>
<name>Q7S258_NEUCR</name>
<evidence type="ECO:0000256" key="1">
    <source>
        <dbReference type="SAM" id="MobiDB-lite"/>
    </source>
</evidence>
<sequence>MNHQDNQKPAFKRVTDMLDGTVKEGLYRVEPELKNPRKFLEATQEAQQVALRTLYENKEIRSPISQGAMECHITTALWKKYFPHGQGSPVEPLRAFCEELCPNPDQRWARYLERRLNEEHKKNRNPRSQKRPLEESTSSSKPPPSPAHTKTQNYNHVQAEAAVTETNPQPLSSPRKTPVSFRLPPANEGSGKGSSSSRGTKRAQIDTSDPKGKGKAVETPDSSSTTHTSPPEPVVSQLRSPTLYQDILTAKCLEARMGVRWFPSDDNTNVKAVLIGDVYVPANVTSMRDLTMTEVKEELARRILDTCSEMRLYCISRTRKRETWVELQRLRS</sequence>
<dbReference type="VEuPathDB" id="FungiDB:NCU09665"/>
<dbReference type="GeneID" id="3874869"/>
<evidence type="ECO:0000313" key="3">
    <source>
        <dbReference type="Proteomes" id="UP000001805"/>
    </source>
</evidence>
<protein>
    <submittedName>
        <fullName evidence="2">Uncharacterized protein</fullName>
    </submittedName>
</protein>
<dbReference type="InParanoid" id="Q7S258"/>
<dbReference type="RefSeq" id="XP_958731.1">
    <property type="nucleotide sequence ID" value="XM_953638.1"/>
</dbReference>
<feature type="compositionally biased region" description="Low complexity" evidence="1">
    <location>
        <begin position="219"/>
        <end position="229"/>
    </location>
</feature>
<feature type="region of interest" description="Disordered" evidence="1">
    <location>
        <begin position="164"/>
        <end position="238"/>
    </location>
</feature>
<dbReference type="KEGG" id="ncr:NCU09665"/>
<dbReference type="OMA" id="AMECHIT"/>
<feature type="compositionally biased region" description="Polar residues" evidence="1">
    <location>
        <begin position="164"/>
        <end position="175"/>
    </location>
</feature>
<proteinExistence type="predicted"/>
<reference evidence="2 3" key="1">
    <citation type="journal article" date="2003" name="Nature">
        <title>The genome sequence of the filamentous fungus Neurospora crassa.</title>
        <authorList>
            <person name="Galagan J.E."/>
            <person name="Calvo S.E."/>
            <person name="Borkovich K.A."/>
            <person name="Selker E.U."/>
            <person name="Read N.D."/>
            <person name="Jaffe D."/>
            <person name="FitzHugh W."/>
            <person name="Ma L.J."/>
            <person name="Smirnov S."/>
            <person name="Purcell S."/>
            <person name="Rehman B."/>
            <person name="Elkins T."/>
            <person name="Engels R."/>
            <person name="Wang S."/>
            <person name="Nielsen C.B."/>
            <person name="Butler J."/>
            <person name="Endrizzi M."/>
            <person name="Qui D."/>
            <person name="Ianakiev P."/>
            <person name="Bell-Pedersen D."/>
            <person name="Nelson M.A."/>
            <person name="Werner-Washburne M."/>
            <person name="Selitrennikoff C.P."/>
            <person name="Kinsey J.A."/>
            <person name="Braun E.L."/>
            <person name="Zelter A."/>
            <person name="Schulte U."/>
            <person name="Kothe G.O."/>
            <person name="Jedd G."/>
            <person name="Mewes W."/>
            <person name="Staben C."/>
            <person name="Marcotte E."/>
            <person name="Greenberg D."/>
            <person name="Roy A."/>
            <person name="Foley K."/>
            <person name="Naylor J."/>
            <person name="Stange-Thomann N."/>
            <person name="Barrett R."/>
            <person name="Gnerre S."/>
            <person name="Kamal M."/>
            <person name="Kamvysselis M."/>
            <person name="Mauceli E."/>
            <person name="Bielke C."/>
            <person name="Rudd S."/>
            <person name="Frishman D."/>
            <person name="Krystofova S."/>
            <person name="Rasmussen C."/>
            <person name="Metzenberg R.L."/>
            <person name="Perkins D.D."/>
            <person name="Kroken S."/>
            <person name="Cogoni C."/>
            <person name="Macino G."/>
            <person name="Catcheside D."/>
            <person name="Li W."/>
            <person name="Pratt R.J."/>
            <person name="Osmani S.A."/>
            <person name="DeSouza C.P."/>
            <person name="Glass L."/>
            <person name="Orbach M.J."/>
            <person name="Berglund J.A."/>
            <person name="Voelker R."/>
            <person name="Yarden O."/>
            <person name="Plamann M."/>
            <person name="Seiler S."/>
            <person name="Dunlap J."/>
            <person name="Radford A."/>
            <person name="Aramayo R."/>
            <person name="Natvig D.O."/>
            <person name="Alex L.A."/>
            <person name="Mannhaupt G."/>
            <person name="Ebbole D.J."/>
            <person name="Freitag M."/>
            <person name="Paulsen I."/>
            <person name="Sachs M.S."/>
            <person name="Lander E.S."/>
            <person name="Nusbaum C."/>
            <person name="Birren B."/>
        </authorList>
    </citation>
    <scope>NUCLEOTIDE SEQUENCE [LARGE SCALE GENOMIC DNA]</scope>
    <source>
        <strain evidence="3">ATCC 24698 / 74-OR23-1A / CBS 708.71 / DSM 1257 / FGSC 987</strain>
    </source>
</reference>
<accession>Q7S258</accession>
<evidence type="ECO:0000313" key="2">
    <source>
        <dbReference type="EMBL" id="EAA29495.1"/>
    </source>
</evidence>
<dbReference type="AlphaFoldDB" id="Q7S258"/>
<keyword evidence="3" id="KW-1185">Reference proteome</keyword>